<reference evidence="1" key="1">
    <citation type="submission" date="2018-05" db="EMBL/GenBank/DDBJ databases">
        <authorList>
            <person name="Lanie J.A."/>
            <person name="Ng W.-L."/>
            <person name="Kazmierczak K.M."/>
            <person name="Andrzejewski T.M."/>
            <person name="Davidsen T.M."/>
            <person name="Wayne K.J."/>
            <person name="Tettelin H."/>
            <person name="Glass J.I."/>
            <person name="Rusch D."/>
            <person name="Podicherti R."/>
            <person name="Tsui H.-C.T."/>
            <person name="Winkler M.E."/>
        </authorList>
    </citation>
    <scope>NUCLEOTIDE SEQUENCE</scope>
</reference>
<name>A0A382XT22_9ZZZZ</name>
<organism evidence="1">
    <name type="scientific">marine metagenome</name>
    <dbReference type="NCBI Taxonomy" id="408172"/>
    <lineage>
        <taxon>unclassified sequences</taxon>
        <taxon>metagenomes</taxon>
        <taxon>ecological metagenomes</taxon>
    </lineage>
</organism>
<feature type="non-terminal residue" evidence="1">
    <location>
        <position position="1"/>
    </location>
</feature>
<proteinExistence type="predicted"/>
<evidence type="ECO:0000313" key="1">
    <source>
        <dbReference type="EMBL" id="SVD73805.1"/>
    </source>
</evidence>
<protein>
    <submittedName>
        <fullName evidence="1">Uncharacterized protein</fullName>
    </submittedName>
</protein>
<feature type="non-terminal residue" evidence="1">
    <location>
        <position position="25"/>
    </location>
</feature>
<dbReference type="AlphaFoldDB" id="A0A382XT22"/>
<sequence length="25" mass="2623">VPVPDQELETIAGIAKSARIVATML</sequence>
<accession>A0A382XT22</accession>
<gene>
    <name evidence="1" type="ORF">METZ01_LOCUS426659</name>
</gene>
<dbReference type="EMBL" id="UINC01169986">
    <property type="protein sequence ID" value="SVD73805.1"/>
    <property type="molecule type" value="Genomic_DNA"/>
</dbReference>